<reference evidence="2" key="1">
    <citation type="submission" date="2022-11" db="UniProtKB">
        <authorList>
            <consortium name="WormBaseParasite"/>
        </authorList>
    </citation>
    <scope>IDENTIFICATION</scope>
</reference>
<keyword evidence="1" id="KW-1185">Reference proteome</keyword>
<evidence type="ECO:0000313" key="2">
    <source>
        <dbReference type="WBParaSite" id="nRc.2.0.1.t39832-RA"/>
    </source>
</evidence>
<accession>A0A915KLW1</accession>
<dbReference type="Proteomes" id="UP000887565">
    <property type="component" value="Unplaced"/>
</dbReference>
<proteinExistence type="predicted"/>
<dbReference type="AlphaFoldDB" id="A0A915KLW1"/>
<dbReference type="WBParaSite" id="nRc.2.0.1.t39832-RA">
    <property type="protein sequence ID" value="nRc.2.0.1.t39832-RA"/>
    <property type="gene ID" value="nRc.2.0.1.g39832"/>
</dbReference>
<name>A0A915KLW1_ROMCU</name>
<protein>
    <submittedName>
        <fullName evidence="2">Uncharacterized protein</fullName>
    </submittedName>
</protein>
<organism evidence="1 2">
    <name type="scientific">Romanomermis culicivorax</name>
    <name type="common">Nematode worm</name>
    <dbReference type="NCBI Taxonomy" id="13658"/>
    <lineage>
        <taxon>Eukaryota</taxon>
        <taxon>Metazoa</taxon>
        <taxon>Ecdysozoa</taxon>
        <taxon>Nematoda</taxon>
        <taxon>Enoplea</taxon>
        <taxon>Dorylaimia</taxon>
        <taxon>Mermithida</taxon>
        <taxon>Mermithoidea</taxon>
        <taxon>Mermithidae</taxon>
        <taxon>Romanomermis</taxon>
    </lineage>
</organism>
<sequence>MSTRQRFLTHFHDSIQFPLFTFLDTEKHSGYKENACENCWKNNGDGNVESFRLPITLIVVVRDVTPVKLEIRWSSG</sequence>
<evidence type="ECO:0000313" key="1">
    <source>
        <dbReference type="Proteomes" id="UP000887565"/>
    </source>
</evidence>